<feature type="compositionally biased region" description="Acidic residues" evidence="5">
    <location>
        <begin position="243"/>
        <end position="263"/>
    </location>
</feature>
<keyword evidence="4" id="KW-0539">Nucleus</keyword>
<dbReference type="Proteomes" id="UP001304243">
    <property type="component" value="Unassembled WGS sequence"/>
</dbReference>
<dbReference type="PANTHER" id="PTHR33572">
    <property type="entry name" value="SPORE DEVELOPMENT REGULATOR VOSA"/>
    <property type="match status" value="1"/>
</dbReference>
<accession>A0AAN7HXW1</accession>
<keyword evidence="2" id="KW-0805">Transcription regulation</keyword>
<keyword evidence="3" id="KW-0804">Transcription</keyword>
<dbReference type="Pfam" id="PF11754">
    <property type="entry name" value="Velvet"/>
    <property type="match status" value="2"/>
</dbReference>
<sequence>MQGLQPDISNNPFKLIIRQQPVHSRMCGIGERVDRRPIDPPPVVQIVMNSADDTSVERLSALSSHLFLIAVLVPADGREDQEQLNILLHSKLTVGRTVSSLYTLRDLDGTEGAFFVFSDISVRAEGNYKLRMCLFDIREHTVNYNLSVLTKPFTVYSAKTFPGMYRSCPLVQNFAKQGLKIRIRKESGPRPSRYVHSKRKTIRKAIHTNDTDDPMMSKNMPIVPKPRVIATTAAAILTATTADSEEDEEEDEYELDDDDDDDESHQQQPTENNRKVTHIDHLLSHPAMKSTIDTQLSLDGHNPNISAFKRVNTEAESAVSTKRRLSLSYLLDQNENLPQHTTANPLISEDCRLAPISTIQHASKPAYSAFGQDVKLADNLPPIQHPFNSAKLLPYKQEDLPPIQKQLQYIGKR</sequence>
<comment type="subcellular location">
    <subcellularLocation>
        <location evidence="1">Nucleus</location>
    </subcellularLocation>
</comment>
<reference evidence="7 8" key="1">
    <citation type="submission" date="2022-11" db="EMBL/GenBank/DDBJ databases">
        <title>Mucor velutinosus strain NIH1002 WGS.</title>
        <authorList>
            <person name="Subramanian P."/>
            <person name="Mullikin J.C."/>
            <person name="Segre J.A."/>
            <person name="Zelazny A.M."/>
        </authorList>
    </citation>
    <scope>NUCLEOTIDE SEQUENCE [LARGE SCALE GENOMIC DNA]</scope>
    <source>
        <strain evidence="7 8">NIH1002</strain>
    </source>
</reference>
<dbReference type="PANTHER" id="PTHR33572:SF18">
    <property type="entry name" value="SPORE DEVELOPMENT REGULATOR VOSA"/>
    <property type="match status" value="1"/>
</dbReference>
<dbReference type="InterPro" id="IPR021740">
    <property type="entry name" value="Velvet"/>
</dbReference>
<evidence type="ECO:0000313" key="8">
    <source>
        <dbReference type="Proteomes" id="UP001304243"/>
    </source>
</evidence>
<organism evidence="7 8">
    <name type="scientific">Mucor velutinosus</name>
    <dbReference type="NCBI Taxonomy" id="708070"/>
    <lineage>
        <taxon>Eukaryota</taxon>
        <taxon>Fungi</taxon>
        <taxon>Fungi incertae sedis</taxon>
        <taxon>Mucoromycota</taxon>
        <taxon>Mucoromycotina</taxon>
        <taxon>Mucoromycetes</taxon>
        <taxon>Mucorales</taxon>
        <taxon>Mucorineae</taxon>
        <taxon>Mucoraceae</taxon>
        <taxon>Mucor</taxon>
    </lineage>
</organism>
<dbReference type="InterPro" id="IPR037525">
    <property type="entry name" value="Velvet_dom"/>
</dbReference>
<dbReference type="RefSeq" id="XP_064679179.1">
    <property type="nucleotide sequence ID" value="XM_064822579.1"/>
</dbReference>
<feature type="domain" description="Velvet" evidence="6">
    <location>
        <begin position="5"/>
        <end position="184"/>
    </location>
</feature>
<proteinExistence type="predicted"/>
<comment type="caution">
    <text evidence="7">The sequence shown here is derived from an EMBL/GenBank/DDBJ whole genome shotgun (WGS) entry which is preliminary data.</text>
</comment>
<dbReference type="GO" id="GO:0005634">
    <property type="term" value="C:nucleus"/>
    <property type="evidence" value="ECO:0007669"/>
    <property type="project" value="UniProtKB-SubCell"/>
</dbReference>
<keyword evidence="8" id="KW-1185">Reference proteome</keyword>
<evidence type="ECO:0000256" key="1">
    <source>
        <dbReference type="ARBA" id="ARBA00004123"/>
    </source>
</evidence>
<evidence type="ECO:0000256" key="2">
    <source>
        <dbReference type="ARBA" id="ARBA00023015"/>
    </source>
</evidence>
<evidence type="ECO:0000256" key="4">
    <source>
        <dbReference type="ARBA" id="ARBA00023242"/>
    </source>
</evidence>
<dbReference type="Gene3D" id="2.60.40.3960">
    <property type="entry name" value="Velvet domain"/>
    <property type="match status" value="1"/>
</dbReference>
<evidence type="ECO:0000256" key="5">
    <source>
        <dbReference type="SAM" id="MobiDB-lite"/>
    </source>
</evidence>
<feature type="region of interest" description="Disordered" evidence="5">
    <location>
        <begin position="239"/>
        <end position="275"/>
    </location>
</feature>
<dbReference type="EMBL" id="JASEJX010000021">
    <property type="protein sequence ID" value="KAK4512513.1"/>
    <property type="molecule type" value="Genomic_DNA"/>
</dbReference>
<dbReference type="InterPro" id="IPR038491">
    <property type="entry name" value="Velvet_dom_sf"/>
</dbReference>
<evidence type="ECO:0000313" key="7">
    <source>
        <dbReference type="EMBL" id="KAK4512513.1"/>
    </source>
</evidence>
<dbReference type="PROSITE" id="PS51821">
    <property type="entry name" value="VELVET"/>
    <property type="match status" value="1"/>
</dbReference>
<gene>
    <name evidence="7" type="ORF">ATC70_003214</name>
</gene>
<dbReference type="AlphaFoldDB" id="A0AAN7HXW1"/>
<protein>
    <recommendedName>
        <fullName evidence="6">Velvet domain-containing protein</fullName>
    </recommendedName>
</protein>
<evidence type="ECO:0000259" key="6">
    <source>
        <dbReference type="PROSITE" id="PS51821"/>
    </source>
</evidence>
<name>A0AAN7HXW1_9FUNG</name>
<dbReference type="GeneID" id="89946916"/>
<evidence type="ECO:0000256" key="3">
    <source>
        <dbReference type="ARBA" id="ARBA00023163"/>
    </source>
</evidence>